<dbReference type="RefSeq" id="WP_154368192.1">
    <property type="nucleotide sequence ID" value="NZ_WKJH01000024.1"/>
</dbReference>
<reference evidence="4 5" key="1">
    <citation type="submission" date="2019-11" db="EMBL/GenBank/DDBJ databases">
        <title>Maribacter lutea sp. nov., a marine bacterium isolated from intertidal sand.</title>
        <authorList>
            <person name="Liu A."/>
        </authorList>
    </citation>
    <scope>NUCLEOTIDE SEQUENCE [LARGE SCALE GENOMIC DNA]</scope>
    <source>
        <strain evidence="4 5">RZ05</strain>
    </source>
</reference>
<feature type="transmembrane region" description="Helical" evidence="1">
    <location>
        <begin position="72"/>
        <end position="92"/>
    </location>
</feature>
<dbReference type="GO" id="GO:0016989">
    <property type="term" value="F:sigma factor antagonist activity"/>
    <property type="evidence" value="ECO:0007669"/>
    <property type="project" value="TreeGrafter"/>
</dbReference>
<dbReference type="InterPro" id="IPR006860">
    <property type="entry name" value="FecR"/>
</dbReference>
<dbReference type="PIRSF" id="PIRSF018266">
    <property type="entry name" value="FecR"/>
    <property type="match status" value="1"/>
</dbReference>
<gene>
    <name evidence="4" type="ORF">GJ691_14660</name>
</gene>
<dbReference type="Pfam" id="PF16344">
    <property type="entry name" value="FecR_C"/>
    <property type="match status" value="1"/>
</dbReference>
<proteinExistence type="predicted"/>
<dbReference type="InterPro" id="IPR012373">
    <property type="entry name" value="Ferrdict_sens_TM"/>
</dbReference>
<keyword evidence="1" id="KW-0812">Transmembrane</keyword>
<feature type="domain" description="Protein FecR C-terminal" evidence="3">
    <location>
        <begin position="235"/>
        <end position="301"/>
    </location>
</feature>
<evidence type="ECO:0000313" key="4">
    <source>
        <dbReference type="EMBL" id="MRX65398.1"/>
    </source>
</evidence>
<feature type="domain" description="FecR protein" evidence="2">
    <location>
        <begin position="108"/>
        <end position="190"/>
    </location>
</feature>
<evidence type="ECO:0000259" key="3">
    <source>
        <dbReference type="Pfam" id="PF16344"/>
    </source>
</evidence>
<comment type="caution">
    <text evidence="4">The sequence shown here is derived from an EMBL/GenBank/DDBJ whole genome shotgun (WGS) entry which is preliminary data.</text>
</comment>
<dbReference type="PANTHER" id="PTHR30273:SF2">
    <property type="entry name" value="PROTEIN FECR"/>
    <property type="match status" value="1"/>
</dbReference>
<dbReference type="Gene3D" id="3.55.50.30">
    <property type="match status" value="1"/>
</dbReference>
<organism evidence="4 5">
    <name type="scientific">Maribacter luteus</name>
    <dbReference type="NCBI Taxonomy" id="2594478"/>
    <lineage>
        <taxon>Bacteria</taxon>
        <taxon>Pseudomonadati</taxon>
        <taxon>Bacteroidota</taxon>
        <taxon>Flavobacteriia</taxon>
        <taxon>Flavobacteriales</taxon>
        <taxon>Flavobacteriaceae</taxon>
        <taxon>Maribacter</taxon>
    </lineage>
</organism>
<dbReference type="Gene3D" id="2.60.120.1440">
    <property type="match status" value="1"/>
</dbReference>
<sequence length="308" mass="34947">MTEKQFKELLDKYLQGKTSPKEEKILNDFQDFAISHSTASVFKNDDNKKRIEEEVFGNIEGHINKKVSTGTWMRIAASIVILIGIGTFFYNMDISNAIVITNNSETFKTTKLEDGSLITLNANSSLRFDNNHKGVRLAELDGEAFFEIARDEQKPFIITTGSISTKVLGTSFNIKETDSVIDVTVATGLVQVSNGVNAVKLKPNQRVEYSSMSKSFKTTEIDHNLYTSWYKNKAEFNEVRMVDLAKYLESRFGVNITFIKERTKNVQMTLTIAQEESLEDILNTINYISELKLTKIQTNEIEANFKNQ</sequence>
<keyword evidence="1" id="KW-1133">Transmembrane helix</keyword>
<dbReference type="Pfam" id="PF04773">
    <property type="entry name" value="FecR"/>
    <property type="match status" value="1"/>
</dbReference>
<dbReference type="InterPro" id="IPR032508">
    <property type="entry name" value="FecR_C"/>
</dbReference>
<protein>
    <submittedName>
        <fullName evidence="4">DUF4974 domain-containing protein</fullName>
    </submittedName>
</protein>
<dbReference type="PANTHER" id="PTHR30273">
    <property type="entry name" value="PERIPLASMIC SIGNAL SENSOR AND SIGMA FACTOR ACTIVATOR FECR-RELATED"/>
    <property type="match status" value="1"/>
</dbReference>
<evidence type="ECO:0000259" key="2">
    <source>
        <dbReference type="Pfam" id="PF04773"/>
    </source>
</evidence>
<name>A0A6I2MNV7_9FLAO</name>
<dbReference type="OrthoDB" id="704021at2"/>
<keyword evidence="1" id="KW-0472">Membrane</keyword>
<dbReference type="Proteomes" id="UP000443153">
    <property type="component" value="Unassembled WGS sequence"/>
</dbReference>
<accession>A0A6I2MNV7</accession>
<dbReference type="EMBL" id="WKJH01000024">
    <property type="protein sequence ID" value="MRX65398.1"/>
    <property type="molecule type" value="Genomic_DNA"/>
</dbReference>
<dbReference type="AlphaFoldDB" id="A0A6I2MNV7"/>
<evidence type="ECO:0000256" key="1">
    <source>
        <dbReference type="SAM" id="Phobius"/>
    </source>
</evidence>
<evidence type="ECO:0000313" key="5">
    <source>
        <dbReference type="Proteomes" id="UP000443153"/>
    </source>
</evidence>
<keyword evidence="5" id="KW-1185">Reference proteome</keyword>